<feature type="non-terminal residue" evidence="3">
    <location>
        <position position="107"/>
    </location>
</feature>
<evidence type="ECO:0000313" key="4">
    <source>
        <dbReference type="Proteomes" id="UP000765507"/>
    </source>
</evidence>
<keyword evidence="1" id="KW-0539">Nucleus</keyword>
<comment type="caution">
    <text evidence="3">The sequence shown here is derived from an EMBL/GenBank/DDBJ whole genome shotgun (WGS) entry which is preliminary data.</text>
</comment>
<name>A0A8T1S9G3_CHESE</name>
<dbReference type="OrthoDB" id="9427073at2759"/>
<dbReference type="SUPFAM" id="SSF47353">
    <property type="entry name" value="Retrovirus capsid dimerization domain-like"/>
    <property type="match status" value="1"/>
</dbReference>
<dbReference type="EMBL" id="JAHGAV010000461">
    <property type="protein sequence ID" value="KAG6925203.1"/>
    <property type="molecule type" value="Genomic_DNA"/>
</dbReference>
<dbReference type="SMART" id="SM00431">
    <property type="entry name" value="SCAN"/>
    <property type="match status" value="1"/>
</dbReference>
<evidence type="ECO:0000313" key="3">
    <source>
        <dbReference type="EMBL" id="KAG6925203.1"/>
    </source>
</evidence>
<keyword evidence="4" id="KW-1185">Reference proteome</keyword>
<dbReference type="InterPro" id="IPR050916">
    <property type="entry name" value="SCAN-C2H2_zinc_finger"/>
</dbReference>
<evidence type="ECO:0000259" key="2">
    <source>
        <dbReference type="PROSITE" id="PS50804"/>
    </source>
</evidence>
<dbReference type="AlphaFoldDB" id="A0A8T1S9G3"/>
<proteinExistence type="predicted"/>
<feature type="non-terminal residue" evidence="3">
    <location>
        <position position="1"/>
    </location>
</feature>
<accession>A0A8T1S9G3</accession>
<dbReference type="InterPro" id="IPR038269">
    <property type="entry name" value="SCAN_sf"/>
</dbReference>
<reference evidence="3 4" key="1">
    <citation type="journal article" date="2020" name="G3 (Bethesda)">
        <title>Draft Genome of the Common Snapping Turtle, Chelydra serpentina, a Model for Phenotypic Plasticity in Reptiles.</title>
        <authorList>
            <person name="Das D."/>
            <person name="Singh S.K."/>
            <person name="Bierstedt J."/>
            <person name="Erickson A."/>
            <person name="Galli G.L.J."/>
            <person name="Crossley D.A. 2nd"/>
            <person name="Rhen T."/>
        </authorList>
    </citation>
    <scope>NUCLEOTIDE SEQUENCE [LARGE SCALE GENOMIC DNA]</scope>
    <source>
        <strain evidence="3">KW</strain>
    </source>
</reference>
<evidence type="ECO:0000256" key="1">
    <source>
        <dbReference type="ARBA" id="ARBA00023242"/>
    </source>
</evidence>
<dbReference type="PANTHER" id="PTHR45935:SF15">
    <property type="entry name" value="SCAN BOX DOMAIN-CONTAINING PROTEIN"/>
    <property type="match status" value="1"/>
</dbReference>
<dbReference type="Proteomes" id="UP000765507">
    <property type="component" value="Unassembled WGS sequence"/>
</dbReference>
<feature type="domain" description="SCAN box" evidence="2">
    <location>
        <begin position="8"/>
        <end position="86"/>
    </location>
</feature>
<gene>
    <name evidence="3" type="primary">ZSCAN25</name>
    <name evidence="3" type="ORF">G0U57_015201</name>
</gene>
<dbReference type="Gene3D" id="1.10.4020.10">
    <property type="entry name" value="DNA breaking-rejoining enzymes"/>
    <property type="match status" value="1"/>
</dbReference>
<dbReference type="InterPro" id="IPR003309">
    <property type="entry name" value="SCAN_dom"/>
</dbReference>
<dbReference type="Pfam" id="PF02023">
    <property type="entry name" value="SCAN"/>
    <property type="match status" value="1"/>
</dbReference>
<sequence>DISPETFRQRFRTLSYPSGARPRVVAQELREACKRWLQPERRTPEELLEQILLEQFTHILPPRGKAWVLRHRPVTVAAAITLMEDFLAAEAPVVPTTRAAPPVPGRP</sequence>
<organism evidence="3 4">
    <name type="scientific">Chelydra serpentina</name>
    <name type="common">Snapping turtle</name>
    <name type="synonym">Testudo serpentina</name>
    <dbReference type="NCBI Taxonomy" id="8475"/>
    <lineage>
        <taxon>Eukaryota</taxon>
        <taxon>Metazoa</taxon>
        <taxon>Chordata</taxon>
        <taxon>Craniata</taxon>
        <taxon>Vertebrata</taxon>
        <taxon>Euteleostomi</taxon>
        <taxon>Archelosauria</taxon>
        <taxon>Testudinata</taxon>
        <taxon>Testudines</taxon>
        <taxon>Cryptodira</taxon>
        <taxon>Durocryptodira</taxon>
        <taxon>Americhelydia</taxon>
        <taxon>Chelydroidea</taxon>
        <taxon>Chelydridae</taxon>
        <taxon>Chelydra</taxon>
    </lineage>
</organism>
<dbReference type="PROSITE" id="PS50804">
    <property type="entry name" value="SCAN_BOX"/>
    <property type="match status" value="1"/>
</dbReference>
<dbReference type="PANTHER" id="PTHR45935">
    <property type="entry name" value="PROTEIN ZBED8-RELATED"/>
    <property type="match status" value="1"/>
</dbReference>
<protein>
    <submittedName>
        <fullName evidence="3">Zinc finger and SCAN domain containing 25</fullName>
    </submittedName>
</protein>